<gene>
    <name evidence="1" type="ORF">NC653_014585</name>
</gene>
<evidence type="ECO:0000313" key="2">
    <source>
        <dbReference type="Proteomes" id="UP001164929"/>
    </source>
</evidence>
<name>A0AAD6W4L4_9ROSI</name>
<sequence length="52" mass="5593">MDGAKEKGGDSGYSELSEVEVGICGADPIRITEWTHEGQIENENLSRNKNAG</sequence>
<dbReference type="EMBL" id="JAQIZT010000005">
    <property type="protein sequence ID" value="KAJ6998446.1"/>
    <property type="molecule type" value="Genomic_DNA"/>
</dbReference>
<keyword evidence="2" id="KW-1185">Reference proteome</keyword>
<dbReference type="AlphaFoldDB" id="A0AAD6W4L4"/>
<dbReference type="Proteomes" id="UP001164929">
    <property type="component" value="Chromosome 5"/>
</dbReference>
<comment type="caution">
    <text evidence="1">The sequence shown here is derived from an EMBL/GenBank/DDBJ whole genome shotgun (WGS) entry which is preliminary data.</text>
</comment>
<organism evidence="1 2">
    <name type="scientific">Populus alba x Populus x berolinensis</name>
    <dbReference type="NCBI Taxonomy" id="444605"/>
    <lineage>
        <taxon>Eukaryota</taxon>
        <taxon>Viridiplantae</taxon>
        <taxon>Streptophyta</taxon>
        <taxon>Embryophyta</taxon>
        <taxon>Tracheophyta</taxon>
        <taxon>Spermatophyta</taxon>
        <taxon>Magnoliopsida</taxon>
        <taxon>eudicotyledons</taxon>
        <taxon>Gunneridae</taxon>
        <taxon>Pentapetalae</taxon>
        <taxon>rosids</taxon>
        <taxon>fabids</taxon>
        <taxon>Malpighiales</taxon>
        <taxon>Salicaceae</taxon>
        <taxon>Saliceae</taxon>
        <taxon>Populus</taxon>
    </lineage>
</organism>
<reference evidence="1" key="1">
    <citation type="journal article" date="2023" name="Mol. Ecol. Resour.">
        <title>Chromosome-level genome assembly of a triploid poplar Populus alba 'Berolinensis'.</title>
        <authorList>
            <person name="Chen S."/>
            <person name="Yu Y."/>
            <person name="Wang X."/>
            <person name="Wang S."/>
            <person name="Zhang T."/>
            <person name="Zhou Y."/>
            <person name="He R."/>
            <person name="Meng N."/>
            <person name="Wang Y."/>
            <person name="Liu W."/>
            <person name="Liu Z."/>
            <person name="Liu J."/>
            <person name="Guo Q."/>
            <person name="Huang H."/>
            <person name="Sederoff R.R."/>
            <person name="Wang G."/>
            <person name="Qu G."/>
            <person name="Chen S."/>
        </authorList>
    </citation>
    <scope>NUCLEOTIDE SEQUENCE</scope>
    <source>
        <strain evidence="1">SC-2020</strain>
    </source>
</reference>
<accession>A0AAD6W4L4</accession>
<proteinExistence type="predicted"/>
<protein>
    <submittedName>
        <fullName evidence="1">Uncharacterized protein</fullName>
    </submittedName>
</protein>
<evidence type="ECO:0000313" key="1">
    <source>
        <dbReference type="EMBL" id="KAJ6998446.1"/>
    </source>
</evidence>